<comment type="similarity">
    <text evidence="2">Belongs to the UPF0718 family.</text>
</comment>
<keyword evidence="4 7" id="KW-0812">Transmembrane</keyword>
<keyword evidence="5 7" id="KW-1133">Transmembrane helix</keyword>
<keyword evidence="10" id="KW-1185">Reference proteome</keyword>
<evidence type="ECO:0000256" key="7">
    <source>
        <dbReference type="SAM" id="Phobius"/>
    </source>
</evidence>
<dbReference type="InterPro" id="IPR009078">
    <property type="entry name" value="Ferritin-like_SF"/>
</dbReference>
<keyword evidence="6 7" id="KW-0472">Membrane</keyword>
<feature type="transmembrane region" description="Helical" evidence="7">
    <location>
        <begin position="202"/>
        <end position="223"/>
    </location>
</feature>
<feature type="transmembrane region" description="Helical" evidence="7">
    <location>
        <begin position="235"/>
        <end position="256"/>
    </location>
</feature>
<evidence type="ECO:0000256" key="4">
    <source>
        <dbReference type="ARBA" id="ARBA00022692"/>
    </source>
</evidence>
<evidence type="ECO:0000259" key="8">
    <source>
        <dbReference type="SMART" id="SM00746"/>
    </source>
</evidence>
<evidence type="ECO:0000313" key="10">
    <source>
        <dbReference type="Proteomes" id="UP000612893"/>
    </source>
</evidence>
<dbReference type="PANTHER" id="PTHR42775">
    <property type="entry name" value="PERMEASE RV2963-RELATED"/>
    <property type="match status" value="1"/>
</dbReference>
<dbReference type="RefSeq" id="WP_338198536.1">
    <property type="nucleotide sequence ID" value="NZ_JAEKNR010000018.1"/>
</dbReference>
<dbReference type="Pfam" id="PF03773">
    <property type="entry name" value="ArsP_1"/>
    <property type="match status" value="1"/>
</dbReference>
<dbReference type="InterPro" id="IPR007029">
    <property type="entry name" value="YHS_dom"/>
</dbReference>
<feature type="transmembrane region" description="Helical" evidence="7">
    <location>
        <begin position="262"/>
        <end position="282"/>
    </location>
</feature>
<comment type="caution">
    <text evidence="9">The sequence shown here is derived from an EMBL/GenBank/DDBJ whole genome shotgun (WGS) entry which is preliminary data.</text>
</comment>
<feature type="transmembrane region" description="Helical" evidence="7">
    <location>
        <begin position="85"/>
        <end position="111"/>
    </location>
</feature>
<evidence type="ECO:0000256" key="2">
    <source>
        <dbReference type="ARBA" id="ARBA00006386"/>
    </source>
</evidence>
<gene>
    <name evidence="9" type="ORF">JF922_01285</name>
</gene>
<evidence type="ECO:0000256" key="3">
    <source>
        <dbReference type="ARBA" id="ARBA00022475"/>
    </source>
</evidence>
<dbReference type="EMBL" id="JAEKNR010000018">
    <property type="protein sequence ID" value="MBJ7596707.1"/>
    <property type="molecule type" value="Genomic_DNA"/>
</dbReference>
<proteinExistence type="inferred from homology"/>
<dbReference type="PANTHER" id="PTHR42775:SF1">
    <property type="entry name" value="PERMEASE RV2963-RELATED"/>
    <property type="match status" value="1"/>
</dbReference>
<dbReference type="InterPro" id="IPR005524">
    <property type="entry name" value="DUF318"/>
</dbReference>
<dbReference type="InterPro" id="IPR011017">
    <property type="entry name" value="TRASH_dom"/>
</dbReference>
<accession>A0A934NBV4</accession>
<keyword evidence="3" id="KW-1003">Cell membrane</keyword>
<evidence type="ECO:0000313" key="9">
    <source>
        <dbReference type="EMBL" id="MBJ7596707.1"/>
    </source>
</evidence>
<feature type="transmembrane region" description="Helical" evidence="7">
    <location>
        <begin position="294"/>
        <end position="316"/>
    </location>
</feature>
<dbReference type="SMART" id="SM00746">
    <property type="entry name" value="TRASH"/>
    <property type="match status" value="1"/>
</dbReference>
<name>A0A934NBV4_9BACT</name>
<reference evidence="9" key="1">
    <citation type="submission" date="2020-10" db="EMBL/GenBank/DDBJ databases">
        <title>Ca. Dormibacterota MAGs.</title>
        <authorList>
            <person name="Montgomery K."/>
        </authorList>
    </citation>
    <scope>NUCLEOTIDE SEQUENCE [LARGE SCALE GENOMIC DNA]</scope>
    <source>
        <strain evidence="9">SC8812_S17_10</strain>
    </source>
</reference>
<comment type="subcellular location">
    <subcellularLocation>
        <location evidence="1">Cell membrane</location>
        <topology evidence="1">Multi-pass membrane protein</topology>
    </subcellularLocation>
</comment>
<evidence type="ECO:0000256" key="1">
    <source>
        <dbReference type="ARBA" id="ARBA00004651"/>
    </source>
</evidence>
<sequence>MFILEALKIAFFMFWEVLWSLALGFLLSAVVQTVISKRAIVRALGQDSPRSVALASAFGIASSSCSYAAVSVARSLFRKGATLTNAIIFEFASTNLVIELGLILLILLGWQFLAAEFAGGALMIVLLAFAFRLTLRRRLVAEARAQAEKGLVGKMEGHAAMDMSVTEGPFLKRLFSGRAFTAISHYFVMDVYGIWVDLGAGFLIAGAVAAWIPNSFWQGFFLTGHPLLAEVWGPLIGPVISMLSFVCSIGNVPLAAVLWGSGISFGGVISFIFADLLIPPILNIYRKYYGGRVALYLAVVSYLAMALAGFLISLAFQALGWVPARHPFNFAQAAPVWNYTTFLNLAFLAFVAVLGWRFLTTGGMEMLRAMEVPPEERHDKATDPVCGMPVDPATAKQRADYEGRTYYFCSAGCRETFEKDPQRYLAREGQTWPAQPHGHGH</sequence>
<dbReference type="Gene3D" id="1.10.620.20">
    <property type="entry name" value="Ribonucleotide Reductase, subunit A"/>
    <property type="match status" value="1"/>
</dbReference>
<dbReference type="AlphaFoldDB" id="A0A934NBV4"/>
<feature type="transmembrane region" description="Helical" evidence="7">
    <location>
        <begin position="117"/>
        <end position="135"/>
    </location>
</feature>
<feature type="transmembrane region" description="Helical" evidence="7">
    <location>
        <begin position="52"/>
        <end position="73"/>
    </location>
</feature>
<evidence type="ECO:0000256" key="5">
    <source>
        <dbReference type="ARBA" id="ARBA00022989"/>
    </source>
</evidence>
<evidence type="ECO:0000256" key="6">
    <source>
        <dbReference type="ARBA" id="ARBA00023136"/>
    </source>
</evidence>
<dbReference type="Proteomes" id="UP000612893">
    <property type="component" value="Unassembled WGS sequence"/>
</dbReference>
<protein>
    <submittedName>
        <fullName evidence="9">Permease</fullName>
    </submittedName>
</protein>
<organism evidence="9 10">
    <name type="scientific">Candidatus Nephthysia bennettiae</name>
    <dbReference type="NCBI Taxonomy" id="3127016"/>
    <lineage>
        <taxon>Bacteria</taxon>
        <taxon>Bacillati</taxon>
        <taxon>Candidatus Dormiibacterota</taxon>
        <taxon>Candidatus Dormibacteria</taxon>
        <taxon>Candidatus Dormibacterales</taxon>
        <taxon>Candidatus Dormibacteraceae</taxon>
        <taxon>Candidatus Nephthysia</taxon>
    </lineage>
</organism>
<dbReference type="Pfam" id="PF04945">
    <property type="entry name" value="YHS"/>
    <property type="match status" value="1"/>
</dbReference>
<dbReference type="InterPro" id="IPR053166">
    <property type="entry name" value="UPF0718_permease"/>
</dbReference>
<dbReference type="GO" id="GO:0005886">
    <property type="term" value="C:plasma membrane"/>
    <property type="evidence" value="ECO:0007669"/>
    <property type="project" value="UniProtKB-SubCell"/>
</dbReference>
<feature type="domain" description="TRASH" evidence="8">
    <location>
        <begin position="383"/>
        <end position="421"/>
    </location>
</feature>
<feature type="transmembrane region" description="Helical" evidence="7">
    <location>
        <begin position="336"/>
        <end position="359"/>
    </location>
</feature>
<dbReference type="InterPro" id="IPR012348">
    <property type="entry name" value="RNR-like"/>
</dbReference>
<dbReference type="SUPFAM" id="SSF47240">
    <property type="entry name" value="Ferritin-like"/>
    <property type="match status" value="1"/>
</dbReference>